<comment type="similarity">
    <text evidence="1">Belongs to the UPF0065 (bug) family.</text>
</comment>
<dbReference type="InterPro" id="IPR042100">
    <property type="entry name" value="Bug_dom1"/>
</dbReference>
<dbReference type="Pfam" id="PF03401">
    <property type="entry name" value="TctC"/>
    <property type="match status" value="1"/>
</dbReference>
<dbReference type="PIRSF" id="PIRSF017082">
    <property type="entry name" value="YflP"/>
    <property type="match status" value="1"/>
</dbReference>
<dbReference type="PROSITE" id="PS51318">
    <property type="entry name" value="TAT"/>
    <property type="match status" value="1"/>
</dbReference>
<dbReference type="OrthoDB" id="9780943at2"/>
<dbReference type="Gene3D" id="3.40.190.150">
    <property type="entry name" value="Bordetella uptake gene, domain 1"/>
    <property type="match status" value="1"/>
</dbReference>
<dbReference type="CDD" id="cd07012">
    <property type="entry name" value="PBP2_Bug_TTT"/>
    <property type="match status" value="1"/>
</dbReference>
<sequence length="331" mass="35060">MTIHAMGRRGALGLGAGLAALSRPGLIAPAQAQGRFPDRPVRLIVPWGPGGSTDILMRALADAASRRLGQPVVVENRAGAGGILGAQFLAGNTRPDGYTLSQIPISVFRYPQMVPRAPFDPMKDFTYIAQITGYLFGVVVKADAPWGSFRELLAYAKANPGKINYGTPGSGTSLHITMEQVAAKEGIEWVQVPYRGAAENLQSTLSGNTQVSAETSGWSELVAAGQLRLLCTWGPERAKRFPDAPTLKELGIDIVSTSPYGIGGPAGMDPAVVRVLEEAFREAAQDPAHVAVLERYDMAPAFLGSADYAAAAKAQYEEDGVMIRRLGLKAG</sequence>
<dbReference type="EMBL" id="RCZP01000017">
    <property type="protein sequence ID" value="TPG53384.1"/>
    <property type="molecule type" value="Genomic_DNA"/>
</dbReference>
<dbReference type="AlphaFoldDB" id="A0A502FVA0"/>
<dbReference type="InterPro" id="IPR005064">
    <property type="entry name" value="BUG"/>
</dbReference>
<dbReference type="InterPro" id="IPR006311">
    <property type="entry name" value="TAT_signal"/>
</dbReference>
<dbReference type="Proteomes" id="UP000317078">
    <property type="component" value="Unassembled WGS sequence"/>
</dbReference>
<accession>A0A502FVA0</accession>
<evidence type="ECO:0000256" key="1">
    <source>
        <dbReference type="ARBA" id="ARBA00006987"/>
    </source>
</evidence>
<evidence type="ECO:0000313" key="3">
    <source>
        <dbReference type="Proteomes" id="UP000317078"/>
    </source>
</evidence>
<dbReference type="PANTHER" id="PTHR42928:SF5">
    <property type="entry name" value="BLR1237 PROTEIN"/>
    <property type="match status" value="1"/>
</dbReference>
<gene>
    <name evidence="2" type="ORF">EAH89_16685</name>
</gene>
<dbReference type="PANTHER" id="PTHR42928">
    <property type="entry name" value="TRICARBOXYLATE-BINDING PROTEIN"/>
    <property type="match status" value="1"/>
</dbReference>
<name>A0A502FVA0_9PROT</name>
<reference evidence="2 3" key="1">
    <citation type="journal article" date="2019" name="Environ. Microbiol.">
        <title>Species interactions and distinct microbial communities in high Arctic permafrost affected cryosols are associated with the CH4 and CO2 gas fluxes.</title>
        <authorList>
            <person name="Altshuler I."/>
            <person name="Hamel J."/>
            <person name="Turney S."/>
            <person name="Magnuson E."/>
            <person name="Levesque R."/>
            <person name="Greer C."/>
            <person name="Whyte L.G."/>
        </authorList>
    </citation>
    <scope>NUCLEOTIDE SEQUENCE [LARGE SCALE GENOMIC DNA]</scope>
    <source>
        <strain evidence="2 3">S9.3B</strain>
    </source>
</reference>
<organism evidence="2 3">
    <name type="scientific">Muricoccus nepalensis</name>
    <dbReference type="NCBI Taxonomy" id="1854500"/>
    <lineage>
        <taxon>Bacteria</taxon>
        <taxon>Pseudomonadati</taxon>
        <taxon>Pseudomonadota</taxon>
        <taxon>Alphaproteobacteria</taxon>
        <taxon>Acetobacterales</taxon>
        <taxon>Roseomonadaceae</taxon>
        <taxon>Muricoccus</taxon>
    </lineage>
</organism>
<comment type="caution">
    <text evidence="2">The sequence shown here is derived from an EMBL/GenBank/DDBJ whole genome shotgun (WGS) entry which is preliminary data.</text>
</comment>
<proteinExistence type="inferred from homology"/>
<dbReference type="RefSeq" id="WP_140884866.1">
    <property type="nucleotide sequence ID" value="NZ_RCZP01000017.1"/>
</dbReference>
<evidence type="ECO:0000313" key="2">
    <source>
        <dbReference type="EMBL" id="TPG53384.1"/>
    </source>
</evidence>
<dbReference type="SUPFAM" id="SSF53850">
    <property type="entry name" value="Periplasmic binding protein-like II"/>
    <property type="match status" value="1"/>
</dbReference>
<dbReference type="Gene3D" id="3.40.190.10">
    <property type="entry name" value="Periplasmic binding protein-like II"/>
    <property type="match status" value="1"/>
</dbReference>
<protein>
    <submittedName>
        <fullName evidence="2">Tripartite tricarboxylate transporter substrate binding protein</fullName>
    </submittedName>
</protein>
<keyword evidence="3" id="KW-1185">Reference proteome</keyword>